<sequence>MPATCIFTLNGQKMSTLLCPGLGAIAAFSGYGRFVNDPDATAVPDDGPLPRGVYYIVDRPKGGKHQEIVETIEDIANGTHRSQWFALFREGSPPTDYTVINGVRRGSFRLHPVGYWGRSEGCITLPHRSQFDTLRKWLTAYPPENIPGTQVRYYGMVIVR</sequence>
<reference evidence="2 3" key="1">
    <citation type="submission" date="2018-01" db="EMBL/GenBank/DDBJ databases">
        <title>Whole genome analyses suggest that Burkholderia sensu lato contains two further novel genera in the rhizoxinica-symbiotica group Mycetohabitans gen. nov., and Trinickia gen. nov.: implications for the evolution of diazotrophy and nodulation in the Burkholderiaceae.</title>
        <authorList>
            <person name="Estrada-de los Santos P."/>
            <person name="Palmer M."/>
            <person name="Chavez-Ramirez B."/>
            <person name="Beukes C."/>
            <person name="Steenkamp E.T."/>
            <person name="Hirsch A.M."/>
            <person name="Manyaka P."/>
            <person name="Maluk M."/>
            <person name="Lafos M."/>
            <person name="Crook M."/>
            <person name="Gross E."/>
            <person name="Simon M.F."/>
            <person name="Bueno dos Reis Junior F."/>
            <person name="Poole P.S."/>
            <person name="Venter S.N."/>
            <person name="James E.K."/>
        </authorList>
    </citation>
    <scope>NUCLEOTIDE SEQUENCE [LARGE SCALE GENOMIC DNA]</scope>
    <source>
        <strain evidence="2 3">JPY 581</strain>
    </source>
</reference>
<dbReference type="InterPro" id="IPR021225">
    <property type="entry name" value="Tlde1_dom"/>
</dbReference>
<comment type="caution">
    <text evidence="2">The sequence shown here is derived from an EMBL/GenBank/DDBJ whole genome shotgun (WGS) entry which is preliminary data.</text>
</comment>
<dbReference type="STRING" id="863227.GCA_000373005_00277"/>
<dbReference type="AlphaFoldDB" id="A0A2N7X8E5"/>
<dbReference type="EMBL" id="PNYC01000002">
    <property type="protein sequence ID" value="PMS38029.1"/>
    <property type="molecule type" value="Genomic_DNA"/>
</dbReference>
<gene>
    <name evidence="2" type="ORF">C0Z20_04290</name>
</gene>
<evidence type="ECO:0000259" key="1">
    <source>
        <dbReference type="Pfam" id="PF10908"/>
    </source>
</evidence>
<dbReference type="Proteomes" id="UP000235777">
    <property type="component" value="Unassembled WGS sequence"/>
</dbReference>
<dbReference type="Pfam" id="PF10908">
    <property type="entry name" value="Tlde1_dom"/>
    <property type="match status" value="1"/>
</dbReference>
<feature type="domain" description="Tlde1" evidence="1">
    <location>
        <begin position="25"/>
        <end position="147"/>
    </location>
</feature>
<evidence type="ECO:0000313" key="2">
    <source>
        <dbReference type="EMBL" id="PMS38029.1"/>
    </source>
</evidence>
<evidence type="ECO:0000313" key="3">
    <source>
        <dbReference type="Proteomes" id="UP000235777"/>
    </source>
</evidence>
<dbReference type="OrthoDB" id="6490254at2"/>
<keyword evidence="3" id="KW-1185">Reference proteome</keyword>
<organism evidence="2 3">
    <name type="scientific">Trinickia symbiotica</name>
    <dbReference type="NCBI Taxonomy" id="863227"/>
    <lineage>
        <taxon>Bacteria</taxon>
        <taxon>Pseudomonadati</taxon>
        <taxon>Pseudomonadota</taxon>
        <taxon>Betaproteobacteria</taxon>
        <taxon>Burkholderiales</taxon>
        <taxon>Burkholderiaceae</taxon>
        <taxon>Trinickia</taxon>
    </lineage>
</organism>
<protein>
    <submittedName>
        <fullName evidence="2">DUF2778 domain-containing protein</fullName>
    </submittedName>
</protein>
<proteinExistence type="predicted"/>
<name>A0A2N7X8E5_9BURK</name>
<dbReference type="RefSeq" id="WP_083925475.1">
    <property type="nucleotide sequence ID" value="NZ_KB890164.1"/>
</dbReference>
<accession>A0A2N7X8E5</accession>